<dbReference type="InterPro" id="IPR000885">
    <property type="entry name" value="Fib_collagen_C"/>
</dbReference>
<evidence type="ECO:0000259" key="4">
    <source>
        <dbReference type="PROSITE" id="PS51461"/>
    </source>
</evidence>
<organism evidence="5 6">
    <name type="scientific">Scophthalmus maximus</name>
    <name type="common">Turbot</name>
    <name type="synonym">Psetta maxima</name>
    <dbReference type="NCBI Taxonomy" id="52904"/>
    <lineage>
        <taxon>Eukaryota</taxon>
        <taxon>Metazoa</taxon>
        <taxon>Chordata</taxon>
        <taxon>Craniata</taxon>
        <taxon>Vertebrata</taxon>
        <taxon>Euteleostomi</taxon>
        <taxon>Actinopterygii</taxon>
        <taxon>Neopterygii</taxon>
        <taxon>Teleostei</taxon>
        <taxon>Neoteleostei</taxon>
        <taxon>Acanthomorphata</taxon>
        <taxon>Carangaria</taxon>
        <taxon>Pleuronectiformes</taxon>
        <taxon>Pleuronectoidei</taxon>
        <taxon>Scophthalmidae</taxon>
        <taxon>Scophthalmus</taxon>
    </lineage>
</organism>
<evidence type="ECO:0000256" key="2">
    <source>
        <dbReference type="ARBA" id="ARBA00022525"/>
    </source>
</evidence>
<evidence type="ECO:0000313" key="5">
    <source>
        <dbReference type="Ensembl" id="ENSSMAP00000054349.1"/>
    </source>
</evidence>
<evidence type="ECO:0000256" key="1">
    <source>
        <dbReference type="ARBA" id="ARBA00004613"/>
    </source>
</evidence>
<sequence length="105" mass="11590">MNFIHLLSTEATQHVTVHCLNTPVWAAGPSLQPSGGAVMTEPTLPCMNCLSPCDLQIKDGRWHQTHFIFQTQDPNLLPIVDVYNLPPTAEPGARYHLEVGPVCFL</sequence>
<dbReference type="PROSITE" id="PS51461">
    <property type="entry name" value="NC1_FIB"/>
    <property type="match status" value="1"/>
</dbReference>
<protein>
    <recommendedName>
        <fullName evidence="4">Fibrillar collagen NC1 domain-containing protein</fullName>
    </recommendedName>
</protein>
<dbReference type="GO" id="GO:0005581">
    <property type="term" value="C:collagen trimer"/>
    <property type="evidence" value="ECO:0007669"/>
    <property type="project" value="UniProtKB-KW"/>
</dbReference>
<proteinExistence type="predicted"/>
<reference evidence="5" key="2">
    <citation type="submission" date="2025-08" db="UniProtKB">
        <authorList>
            <consortium name="Ensembl"/>
        </authorList>
    </citation>
    <scope>IDENTIFICATION</scope>
</reference>
<dbReference type="Proteomes" id="UP000694558">
    <property type="component" value="Chromosome 9"/>
</dbReference>
<dbReference type="GeneTree" id="ENSGT00940000162727"/>
<dbReference type="Ensembl" id="ENSSMAT00000052189.1">
    <property type="protein sequence ID" value="ENSSMAP00000054349.1"/>
    <property type="gene ID" value="ENSSMAG00000025930.1"/>
</dbReference>
<keyword evidence="3" id="KW-0176">Collagen</keyword>
<dbReference type="Pfam" id="PF01410">
    <property type="entry name" value="COLFI"/>
    <property type="match status" value="1"/>
</dbReference>
<comment type="subcellular location">
    <subcellularLocation>
        <location evidence="1">Secreted</location>
    </subcellularLocation>
</comment>
<reference evidence="5" key="1">
    <citation type="submission" date="2023-05" db="EMBL/GenBank/DDBJ databases">
        <title>High-quality long-read genome of Scophthalmus maximus.</title>
        <authorList>
            <person name="Lien S."/>
            <person name="Martinez P."/>
        </authorList>
    </citation>
    <scope>NUCLEOTIDE SEQUENCE [LARGE SCALE GENOMIC DNA]</scope>
</reference>
<evidence type="ECO:0000256" key="3">
    <source>
        <dbReference type="ARBA" id="ARBA00023119"/>
    </source>
</evidence>
<name>A0A8D3D491_SCOMX</name>
<dbReference type="GO" id="GO:0005201">
    <property type="term" value="F:extracellular matrix structural constituent"/>
    <property type="evidence" value="ECO:0007669"/>
    <property type="project" value="InterPro"/>
</dbReference>
<accession>A0A8D3D491</accession>
<feature type="domain" description="Fibrillar collagen NC1" evidence="4">
    <location>
        <begin position="1"/>
        <end position="105"/>
    </location>
</feature>
<evidence type="ECO:0000313" key="6">
    <source>
        <dbReference type="Proteomes" id="UP000694558"/>
    </source>
</evidence>
<keyword evidence="2" id="KW-0964">Secreted</keyword>
<dbReference type="AlphaFoldDB" id="A0A8D3D491"/>
<dbReference type="GO" id="GO:0005576">
    <property type="term" value="C:extracellular region"/>
    <property type="evidence" value="ECO:0007669"/>
    <property type="project" value="UniProtKB-SubCell"/>
</dbReference>
<dbReference type="Gene3D" id="2.60.120.1000">
    <property type="match status" value="1"/>
</dbReference>